<evidence type="ECO:0000256" key="8">
    <source>
        <dbReference type="ARBA" id="ARBA00023212"/>
    </source>
</evidence>
<evidence type="ECO:0000313" key="11">
    <source>
        <dbReference type="EMBL" id="RHZ42762.1"/>
    </source>
</evidence>
<dbReference type="Proteomes" id="UP000286510">
    <property type="component" value="Unassembled WGS sequence"/>
</dbReference>
<feature type="compositionally biased region" description="Polar residues" evidence="10">
    <location>
        <begin position="145"/>
        <end position="165"/>
    </location>
</feature>
<evidence type="ECO:0000256" key="5">
    <source>
        <dbReference type="ARBA" id="ARBA00022840"/>
    </source>
</evidence>
<keyword evidence="4" id="KW-0547">Nucleotide-binding</keyword>
<comment type="subcellular location">
    <subcellularLocation>
        <location evidence="1">Cytoplasm</location>
        <location evidence="1">Cytoskeleton</location>
    </subcellularLocation>
</comment>
<evidence type="ECO:0000256" key="9">
    <source>
        <dbReference type="SAM" id="Coils"/>
    </source>
</evidence>
<keyword evidence="3" id="KW-0493">Microtubule</keyword>
<dbReference type="CDD" id="cd23649">
    <property type="entry name" value="Khc_CBD_cc"/>
    <property type="match status" value="1"/>
</dbReference>
<feature type="region of interest" description="Disordered" evidence="10">
    <location>
        <begin position="134"/>
        <end position="165"/>
    </location>
</feature>
<organism evidence="11 12">
    <name type="scientific">Aphanomyces astaci</name>
    <name type="common">Crayfish plague agent</name>
    <dbReference type="NCBI Taxonomy" id="112090"/>
    <lineage>
        <taxon>Eukaryota</taxon>
        <taxon>Sar</taxon>
        <taxon>Stramenopiles</taxon>
        <taxon>Oomycota</taxon>
        <taxon>Saprolegniomycetes</taxon>
        <taxon>Saprolegniales</taxon>
        <taxon>Verrucalvaceae</taxon>
        <taxon>Aphanomyces</taxon>
    </lineage>
</organism>
<keyword evidence="7" id="KW-0505">Motor protein</keyword>
<keyword evidence="2" id="KW-0963">Cytoplasm</keyword>
<evidence type="ECO:0000256" key="2">
    <source>
        <dbReference type="ARBA" id="ARBA00022490"/>
    </source>
</evidence>
<comment type="caution">
    <text evidence="11">The sequence shown here is derived from an EMBL/GenBank/DDBJ whole genome shotgun (WGS) entry which is preliminary data.</text>
</comment>
<reference evidence="11 12" key="1">
    <citation type="submission" date="2018-08" db="EMBL/GenBank/DDBJ databases">
        <title>Aphanomyces genome sequencing and annotation.</title>
        <authorList>
            <person name="Minardi D."/>
            <person name="Oidtmann B."/>
            <person name="Van Der Giezen M."/>
            <person name="Studholme D.J."/>
        </authorList>
    </citation>
    <scope>NUCLEOTIDE SEQUENCE [LARGE SCALE GENOMIC DNA]</scope>
    <source>
        <strain evidence="11 12">FDL457</strain>
    </source>
</reference>
<keyword evidence="8" id="KW-0206">Cytoskeleton</keyword>
<evidence type="ECO:0000256" key="1">
    <source>
        <dbReference type="ARBA" id="ARBA00004245"/>
    </source>
</evidence>
<proteinExistence type="predicted"/>
<evidence type="ECO:0000256" key="4">
    <source>
        <dbReference type="ARBA" id="ARBA00022741"/>
    </source>
</evidence>
<keyword evidence="6 9" id="KW-0175">Coiled coil</keyword>
<feature type="coiled-coil region" evidence="9">
    <location>
        <begin position="9"/>
        <end position="43"/>
    </location>
</feature>
<gene>
    <name evidence="11" type="ORF">DYB26_000788</name>
</gene>
<evidence type="ECO:0000313" key="12">
    <source>
        <dbReference type="Proteomes" id="UP000286510"/>
    </source>
</evidence>
<name>A0A418G3L6_APHAT</name>
<evidence type="ECO:0000256" key="7">
    <source>
        <dbReference type="ARBA" id="ARBA00023175"/>
    </source>
</evidence>
<dbReference type="AlphaFoldDB" id="A0A418G3L6"/>
<accession>A0A418G3L6</accession>
<evidence type="ECO:0000256" key="10">
    <source>
        <dbReference type="SAM" id="MobiDB-lite"/>
    </source>
</evidence>
<dbReference type="EMBL" id="QUTF01000486">
    <property type="protein sequence ID" value="RHZ42762.1"/>
    <property type="molecule type" value="Genomic_DNA"/>
</dbReference>
<dbReference type="InterPro" id="IPR059182">
    <property type="entry name" value="Khc_C"/>
</dbReference>
<evidence type="ECO:0000256" key="3">
    <source>
        <dbReference type="ARBA" id="ARBA00022701"/>
    </source>
</evidence>
<keyword evidence="5" id="KW-0067">ATP-binding</keyword>
<evidence type="ECO:0000256" key="6">
    <source>
        <dbReference type="ARBA" id="ARBA00023054"/>
    </source>
</evidence>
<sequence length="178" mass="19783">MSARERQHMRSIQQKLEQLVAVHRQLLRKYASLEAEHNEARQKLGLRDDRIKSLEANTRLMASNMRLQSEKHLEELSALHVQLAELRKNLTLDLEDRVSIDGSLPAAGGIAASVPVRRQTSLYVRQNSMVGDGVIRPIRGGGRRQSTLDSPPKSSSIQVPDTSSAGGLGFLQRMLGLK</sequence>
<protein>
    <submittedName>
        <fullName evidence="11">Uncharacterized protein</fullName>
    </submittedName>
</protein>